<dbReference type="Proteomes" id="UP000541444">
    <property type="component" value="Unassembled WGS sequence"/>
</dbReference>
<dbReference type="PANTHER" id="PTHR31750">
    <property type="entry name" value="PROTEIN STAY-GREEN 1, CHLOROPLASTIC-RELATED"/>
    <property type="match status" value="1"/>
</dbReference>
<dbReference type="OrthoDB" id="1920254at2759"/>
<comment type="similarity">
    <text evidence="1">Belongs to the staygreen family.</text>
</comment>
<comment type="caution">
    <text evidence="3">The sequence shown here is derived from an EMBL/GenBank/DDBJ whole genome shotgun (WGS) entry which is preliminary data.</text>
</comment>
<evidence type="ECO:0000313" key="4">
    <source>
        <dbReference type="Proteomes" id="UP000541444"/>
    </source>
</evidence>
<name>A0A7J7LE31_9MAGN</name>
<dbReference type="InterPro" id="IPR024438">
    <property type="entry name" value="Staygreen"/>
</dbReference>
<dbReference type="PANTHER" id="PTHR31750:SF18">
    <property type="entry name" value="MAGNESIUM DECHELATASE SGRL, CHLOROPLASTIC"/>
    <property type="match status" value="1"/>
</dbReference>
<proteinExistence type="inferred from homology"/>
<keyword evidence="4" id="KW-1185">Reference proteome</keyword>
<evidence type="ECO:0000256" key="1">
    <source>
        <dbReference type="ARBA" id="ARBA00009234"/>
    </source>
</evidence>
<evidence type="ECO:0000259" key="2">
    <source>
        <dbReference type="Pfam" id="PF12638"/>
    </source>
</evidence>
<organism evidence="3 4">
    <name type="scientific">Kingdonia uniflora</name>
    <dbReference type="NCBI Taxonomy" id="39325"/>
    <lineage>
        <taxon>Eukaryota</taxon>
        <taxon>Viridiplantae</taxon>
        <taxon>Streptophyta</taxon>
        <taxon>Embryophyta</taxon>
        <taxon>Tracheophyta</taxon>
        <taxon>Spermatophyta</taxon>
        <taxon>Magnoliopsida</taxon>
        <taxon>Ranunculales</taxon>
        <taxon>Circaeasteraceae</taxon>
        <taxon>Kingdonia</taxon>
    </lineage>
</organism>
<gene>
    <name evidence="3" type="ORF">GIB67_042215</name>
</gene>
<dbReference type="AlphaFoldDB" id="A0A7J7LE31"/>
<accession>A0A7J7LE31</accession>
<dbReference type="EMBL" id="JACGCM010002347">
    <property type="protein sequence ID" value="KAF6140802.1"/>
    <property type="molecule type" value="Genomic_DNA"/>
</dbReference>
<sequence>MEDGVEGLLEKQESVYIHRRRIKDGMEVFRVLKVSNIDFRRLLEGYRWYTRNELAPLFLDAVKDRLFTTGVGSCVEQSPMSSAMSLLRFALPLSCMVGVRCETLGLQRDDVVAEWKRVKEGMCMNIHCRVGGPNVLADLSAKFIYHIFIKELPLGKKRKDTIGIAFTDETCDEPKIRMNKVNAQGSSPSAPNVPMGLRCFDHW</sequence>
<dbReference type="Gene3D" id="2.40.40.20">
    <property type="match status" value="1"/>
</dbReference>
<feature type="domain" description="Staygreen protein" evidence="2">
    <location>
        <begin position="104"/>
        <end position="154"/>
    </location>
</feature>
<protein>
    <recommendedName>
        <fullName evidence="2">Staygreen protein domain-containing protein</fullName>
    </recommendedName>
</protein>
<dbReference type="Pfam" id="PF12638">
    <property type="entry name" value="Staygreen"/>
    <property type="match status" value="1"/>
</dbReference>
<evidence type="ECO:0000313" key="3">
    <source>
        <dbReference type="EMBL" id="KAF6140802.1"/>
    </source>
</evidence>
<reference evidence="3 4" key="1">
    <citation type="journal article" date="2020" name="IScience">
        <title>Genome Sequencing of the Endangered Kingdonia uniflora (Circaeasteraceae, Ranunculales) Reveals Potential Mechanisms of Evolutionary Specialization.</title>
        <authorList>
            <person name="Sun Y."/>
            <person name="Deng T."/>
            <person name="Zhang A."/>
            <person name="Moore M.J."/>
            <person name="Landis J.B."/>
            <person name="Lin N."/>
            <person name="Zhang H."/>
            <person name="Zhang X."/>
            <person name="Huang J."/>
            <person name="Zhang X."/>
            <person name="Sun H."/>
            <person name="Wang H."/>
        </authorList>
    </citation>
    <scope>NUCLEOTIDE SEQUENCE [LARGE SCALE GENOMIC DNA]</scope>
    <source>
        <strain evidence="3">TB1705</strain>
        <tissue evidence="3">Leaf</tissue>
    </source>
</reference>